<name>A0ACC2XKQ9_9TREE</name>
<dbReference type="Proteomes" id="UP001234202">
    <property type="component" value="Unassembled WGS sequence"/>
</dbReference>
<evidence type="ECO:0000313" key="1">
    <source>
        <dbReference type="EMBL" id="KAJ9123626.1"/>
    </source>
</evidence>
<evidence type="ECO:0000313" key="2">
    <source>
        <dbReference type="Proteomes" id="UP001234202"/>
    </source>
</evidence>
<sequence>MKYVNWALFLEHRNQTWFIEKYGVDEAMQQLRTNATRQGRVPAAQKYLEELEKGTWDEVNYDASRESVLLHEQSASAELSFALLPPHSSAVPTGVRKMKDGRDANGIGKVVFPPGTKLAELPAPHNQIFIKTIPPTIGRHALEAVSVNASTRRRMTVLSRIYVFIPVPAVTTRV</sequence>
<reference evidence="1" key="1">
    <citation type="submission" date="2023-04" db="EMBL/GenBank/DDBJ databases">
        <title>Draft Genome sequencing of Naganishia species isolated from polar environments using Oxford Nanopore Technology.</title>
        <authorList>
            <person name="Leo P."/>
            <person name="Venkateswaran K."/>
        </authorList>
    </citation>
    <scope>NUCLEOTIDE SEQUENCE</scope>
    <source>
        <strain evidence="1">DBVPG 5303</strain>
    </source>
</reference>
<comment type="caution">
    <text evidence="1">The sequence shown here is derived from an EMBL/GenBank/DDBJ whole genome shotgun (WGS) entry which is preliminary data.</text>
</comment>
<gene>
    <name evidence="1" type="ORF">QFC24_003842</name>
</gene>
<organism evidence="1 2">
    <name type="scientific">Naganishia onofrii</name>
    <dbReference type="NCBI Taxonomy" id="1851511"/>
    <lineage>
        <taxon>Eukaryota</taxon>
        <taxon>Fungi</taxon>
        <taxon>Dikarya</taxon>
        <taxon>Basidiomycota</taxon>
        <taxon>Agaricomycotina</taxon>
        <taxon>Tremellomycetes</taxon>
        <taxon>Filobasidiales</taxon>
        <taxon>Filobasidiaceae</taxon>
        <taxon>Naganishia</taxon>
    </lineage>
</organism>
<accession>A0ACC2XKQ9</accession>
<proteinExistence type="predicted"/>
<dbReference type="EMBL" id="JASBWV010000012">
    <property type="protein sequence ID" value="KAJ9123626.1"/>
    <property type="molecule type" value="Genomic_DNA"/>
</dbReference>
<keyword evidence="2" id="KW-1185">Reference proteome</keyword>
<protein>
    <submittedName>
        <fullName evidence="1">Uncharacterized protein</fullName>
    </submittedName>
</protein>